<protein>
    <submittedName>
        <fullName evidence="1">Uncharacterized protein DUF2877</fullName>
    </submittedName>
</protein>
<reference evidence="1 2" key="1">
    <citation type="submission" date="2018-06" db="EMBL/GenBank/DDBJ databases">
        <title>Genomic Encyclopedia of Type Strains, Phase IV (KMG-IV): sequencing the most valuable type-strain genomes for metagenomic binning, comparative biology and taxonomic classification.</title>
        <authorList>
            <person name="Goeker M."/>
        </authorList>
    </citation>
    <scope>NUCLEOTIDE SEQUENCE [LARGE SCALE GENOMIC DNA]</scope>
    <source>
        <strain evidence="1 2">DSM 27453</strain>
    </source>
</reference>
<evidence type="ECO:0000313" key="1">
    <source>
        <dbReference type="EMBL" id="RBP07219.1"/>
    </source>
</evidence>
<dbReference type="RefSeq" id="WP_113859042.1">
    <property type="nucleotide sequence ID" value="NZ_JBLLLI010000030.1"/>
</dbReference>
<accession>A0ABX9FPX3</accession>
<proteinExistence type="predicted"/>
<name>A0ABX9FPX3_9ENTR</name>
<dbReference type="Proteomes" id="UP000253201">
    <property type="component" value="Unassembled WGS sequence"/>
</dbReference>
<dbReference type="Pfam" id="PF11392">
    <property type="entry name" value="AllH"/>
    <property type="match status" value="1"/>
</dbReference>
<organism evidence="1 2">
    <name type="scientific">Pseudocitrobacter faecalis</name>
    <dbReference type="NCBI Taxonomy" id="1398493"/>
    <lineage>
        <taxon>Bacteria</taxon>
        <taxon>Pseudomonadati</taxon>
        <taxon>Pseudomonadota</taxon>
        <taxon>Gammaproteobacteria</taxon>
        <taxon>Enterobacterales</taxon>
        <taxon>Enterobacteriaceae</taxon>
        <taxon>Pseudocitrobacter</taxon>
    </lineage>
</organism>
<dbReference type="InterPro" id="IPR021530">
    <property type="entry name" value="AllH-like"/>
</dbReference>
<keyword evidence="2" id="KW-1185">Reference proteome</keyword>
<dbReference type="EMBL" id="QNRL01000011">
    <property type="protein sequence ID" value="RBP07219.1"/>
    <property type="molecule type" value="Genomic_DNA"/>
</dbReference>
<evidence type="ECO:0000313" key="2">
    <source>
        <dbReference type="Proteomes" id="UP000253201"/>
    </source>
</evidence>
<comment type="caution">
    <text evidence="1">The sequence shown here is derived from an EMBL/GenBank/DDBJ whole genome shotgun (WGS) entry which is preliminary data.</text>
</comment>
<gene>
    <name evidence="1" type="ORF">DFQ50_11182</name>
</gene>
<sequence>MQALTADAGFLAERGSGQIAQVFNRAVNLWLPARRRWLTLLSESCDNAPNSCRLALTHFDASFQPGQSIELHHHGVLVADKLKIDTLSCRCWQPPDLTLSRERFRQIPWLKLRDIILQQLQKHDTLFLGGGNNPFYQAISEQLQRNREILFKALRGNLNITSAVTQMIGLGIGLTPSSDDYLVGMSAILFIPGHPAAHLRDEFISALACAGKNTTSLSATTLEAAFDYRYRENIYAFIASLINDPRQLSEKNIADIKSIGSSSGCDMLFGMADGCALSQTYGGNYVS</sequence>